<sequence>MSAARPVVFLGAAGEMCRIAVERYAKASTCPIVLTDINQAAVEELAKLIPAERCKAFKLDIFNKEELAAAIDGAALVVLGAGPYAKTSAPVIEACIEAKVSYLDFDDDVVSTVSALDLSKRAEEAGIACYVGCGASPGMSNVMAMDAARELDSVTQIDLCWLVGQSEGGVGRAVLEHLVHIAAGPCLTWEDGKPALHESYVETAYAPMLGDNEVLMHETAHPEPVTLQRQFPGADRIRCLGGLVPAPSWGVARGLARAVRRGALSLAEVVDFLHSAANLETPPAVWVQTLAQFKHRVPGVDIPTRSCRPWSRRPTAPGRAAAWDGARMASPLFGRGFSSRLVSVAYSTPLPFRSRAWGRNSFVLFDA</sequence>
<evidence type="ECO:0000313" key="1">
    <source>
        <dbReference type="EMBL" id="KAJ3497545.1"/>
    </source>
</evidence>
<evidence type="ECO:0000313" key="2">
    <source>
        <dbReference type="Proteomes" id="UP001148737"/>
    </source>
</evidence>
<accession>A0ACC1R2P5</accession>
<dbReference type="EMBL" id="JANAKD010000105">
    <property type="protein sequence ID" value="KAJ3497545.1"/>
    <property type="molecule type" value="Genomic_DNA"/>
</dbReference>
<organism evidence="1 2">
    <name type="scientific">Lecanicillium saksenae</name>
    <dbReference type="NCBI Taxonomy" id="468837"/>
    <lineage>
        <taxon>Eukaryota</taxon>
        <taxon>Fungi</taxon>
        <taxon>Dikarya</taxon>
        <taxon>Ascomycota</taxon>
        <taxon>Pezizomycotina</taxon>
        <taxon>Sordariomycetes</taxon>
        <taxon>Hypocreomycetidae</taxon>
        <taxon>Hypocreales</taxon>
        <taxon>Cordycipitaceae</taxon>
        <taxon>Lecanicillium</taxon>
    </lineage>
</organism>
<dbReference type="Proteomes" id="UP001148737">
    <property type="component" value="Unassembled WGS sequence"/>
</dbReference>
<protein>
    <submittedName>
        <fullName evidence="1">Uncharacterized protein</fullName>
    </submittedName>
</protein>
<reference evidence="1" key="1">
    <citation type="submission" date="2022-07" db="EMBL/GenBank/DDBJ databases">
        <title>Genome Sequence of Lecanicillium saksenae.</title>
        <authorList>
            <person name="Buettner E."/>
        </authorList>
    </citation>
    <scope>NUCLEOTIDE SEQUENCE</scope>
    <source>
        <strain evidence="1">VT-O1</strain>
    </source>
</reference>
<proteinExistence type="predicted"/>
<gene>
    <name evidence="1" type="ORF">NLG97_g1830</name>
</gene>
<comment type="caution">
    <text evidence="1">The sequence shown here is derived from an EMBL/GenBank/DDBJ whole genome shotgun (WGS) entry which is preliminary data.</text>
</comment>
<keyword evidence="2" id="KW-1185">Reference proteome</keyword>
<name>A0ACC1R2P5_9HYPO</name>